<dbReference type="PANTHER" id="PTHR45749">
    <property type="match status" value="1"/>
</dbReference>
<name>A0AAW1KVP0_SAPOF</name>
<accession>A0AAW1KVP0</accession>
<organism evidence="2 3">
    <name type="scientific">Saponaria officinalis</name>
    <name type="common">Common soapwort</name>
    <name type="synonym">Lychnis saponaria</name>
    <dbReference type="NCBI Taxonomy" id="3572"/>
    <lineage>
        <taxon>Eukaryota</taxon>
        <taxon>Viridiplantae</taxon>
        <taxon>Streptophyta</taxon>
        <taxon>Embryophyta</taxon>
        <taxon>Tracheophyta</taxon>
        <taxon>Spermatophyta</taxon>
        <taxon>Magnoliopsida</taxon>
        <taxon>eudicotyledons</taxon>
        <taxon>Gunneridae</taxon>
        <taxon>Pentapetalae</taxon>
        <taxon>Caryophyllales</taxon>
        <taxon>Caryophyllaceae</taxon>
        <taxon>Caryophylleae</taxon>
        <taxon>Saponaria</taxon>
    </lineage>
</organism>
<dbReference type="GO" id="GO:0046983">
    <property type="term" value="F:protein dimerization activity"/>
    <property type="evidence" value="ECO:0007669"/>
    <property type="project" value="InterPro"/>
</dbReference>
<reference evidence="2" key="1">
    <citation type="submission" date="2024-03" db="EMBL/GenBank/DDBJ databases">
        <title>WGS assembly of Saponaria officinalis var. Norfolk2.</title>
        <authorList>
            <person name="Jenkins J."/>
            <person name="Shu S."/>
            <person name="Grimwood J."/>
            <person name="Barry K."/>
            <person name="Goodstein D."/>
            <person name="Schmutz J."/>
            <person name="Leebens-Mack J."/>
            <person name="Osbourn A."/>
        </authorList>
    </citation>
    <scope>NUCLEOTIDE SEQUENCE [LARGE SCALE GENOMIC DNA]</scope>
    <source>
        <strain evidence="2">JIC</strain>
    </source>
</reference>
<evidence type="ECO:0000313" key="3">
    <source>
        <dbReference type="Proteomes" id="UP001443914"/>
    </source>
</evidence>
<proteinExistence type="predicted"/>
<dbReference type="Pfam" id="PF05699">
    <property type="entry name" value="Dimer_Tnp_hAT"/>
    <property type="match status" value="1"/>
</dbReference>
<protein>
    <recommendedName>
        <fullName evidence="1">HAT C-terminal dimerisation domain-containing protein</fullName>
    </recommendedName>
</protein>
<dbReference type="Proteomes" id="UP001443914">
    <property type="component" value="Unassembled WGS sequence"/>
</dbReference>
<evidence type="ECO:0000259" key="1">
    <source>
        <dbReference type="Pfam" id="PF05699"/>
    </source>
</evidence>
<dbReference type="EMBL" id="JBDFQZ010000005">
    <property type="protein sequence ID" value="KAK9724572.1"/>
    <property type="molecule type" value="Genomic_DNA"/>
</dbReference>
<gene>
    <name evidence="2" type="ORF">RND81_05G083300</name>
</gene>
<keyword evidence="3" id="KW-1185">Reference proteome</keyword>
<evidence type="ECO:0000313" key="2">
    <source>
        <dbReference type="EMBL" id="KAK9724572.1"/>
    </source>
</evidence>
<dbReference type="InterPro" id="IPR008906">
    <property type="entry name" value="HATC_C_dom"/>
</dbReference>
<comment type="caution">
    <text evidence="2">The sequence shown here is derived from an EMBL/GenBank/DDBJ whole genome shotgun (WGS) entry which is preliminary data.</text>
</comment>
<sequence length="599" mass="69439">MRLEELVRSQRGALDKFLIKESNNEVVANCDKIGDDVTLNDKIGDDMTLNDKNDENNVDENINNVEINNDTGITEDETDFDVNYDKNKDVDDVDDIPHMIDIFDPRKWDSLDSHMIEILAVLGPKRDLSIEKGPKSKESRQFNLNWYTRTLPNREKKRIRDHEVGIEHITNMSAWYDLRDRVQNSQTIDILVNKAIDKEKEHWKKFLGRIISVVKFLATHNLVFRGSNARLYQNSNGNFLGLIEMLAEFDPIIQEHVNHIKNDDIHFHYLGHNIQNELILLISSAIKSEIIKKVKQAKYFSLYLIICVKANYFFGVIQRIYTIFANSTKRWNILKDNVSRFTLKPLSSTSWESRIDSVKAIRFQIAEIRESLLQVGEIDNDSKIRSEAKSLATNELGDFEFLVALQLQSENMVLDVAIEDIEKLISFFENYRETGFLDAINTAKEIAIELDIDPSFPKRHDVTLKARCTNLKMALISGEHCDIDENYLYMELKLLKDILLDQDLGSMDILKFLKRKSYFPNAFIVYRIFLTIHVTVASAERSFSKLKILKSYMCSTMLQERLNGLALIAIEKDVLEKVDYKSLIDEFASRKARRTALFK</sequence>
<dbReference type="PANTHER" id="PTHR45749:SF35">
    <property type="entry name" value="AC-LIKE TRANSPOSASE-RELATED"/>
    <property type="match status" value="1"/>
</dbReference>
<feature type="domain" description="HAT C-terminal dimerisation" evidence="1">
    <location>
        <begin position="495"/>
        <end position="573"/>
    </location>
</feature>
<dbReference type="AlphaFoldDB" id="A0AAW1KVP0"/>